<dbReference type="Proteomes" id="UP000032946">
    <property type="component" value="Chromosome"/>
</dbReference>
<keyword evidence="2" id="KW-1185">Reference proteome</keyword>
<proteinExistence type="predicted"/>
<dbReference type="AlphaFoldDB" id="A0A9P1KGD1"/>
<accession>A0A9P1KGD1</accession>
<protein>
    <recommendedName>
        <fullName evidence="3">HNH endonuclease</fullName>
    </recommendedName>
</protein>
<evidence type="ECO:0000313" key="1">
    <source>
        <dbReference type="EMBL" id="CDM95614.1"/>
    </source>
</evidence>
<gene>
    <name evidence="1" type="ORF">ARTHRO_40019</name>
</gene>
<evidence type="ECO:0008006" key="3">
    <source>
        <dbReference type="Google" id="ProtNLM"/>
    </source>
</evidence>
<evidence type="ECO:0000313" key="2">
    <source>
        <dbReference type="Proteomes" id="UP000032946"/>
    </source>
</evidence>
<dbReference type="EMBL" id="FO818640">
    <property type="protein sequence ID" value="CDM95614.1"/>
    <property type="molecule type" value="Genomic_DNA"/>
</dbReference>
<name>A0A9P1KGD1_9CYAN</name>
<sequence length="64" mass="6849">MQGFQTGDMVKTVAGAGKKIRTYLGSVGIRSSGSFNVTTARGWCKASATNTVQLYKKDGYAYGY</sequence>
<organism evidence="1 2">
    <name type="scientific">Limnospira indica PCC 8005</name>
    <dbReference type="NCBI Taxonomy" id="376219"/>
    <lineage>
        <taxon>Bacteria</taxon>
        <taxon>Bacillati</taxon>
        <taxon>Cyanobacteriota</taxon>
        <taxon>Cyanophyceae</taxon>
        <taxon>Oscillatoriophycideae</taxon>
        <taxon>Oscillatoriales</taxon>
        <taxon>Sirenicapillariaceae</taxon>
        <taxon>Limnospira</taxon>
    </lineage>
</organism>
<reference evidence="1 2" key="1">
    <citation type="submission" date="2014-02" db="EMBL/GenBank/DDBJ databases">
        <authorList>
            <person name="Genoscope - CEA"/>
        </authorList>
    </citation>
    <scope>NUCLEOTIDE SEQUENCE [LARGE SCALE GENOMIC DNA]</scope>
    <source>
        <strain evidence="1 2">PCC 8005</strain>
    </source>
</reference>